<dbReference type="InterPro" id="IPR033856">
    <property type="entry name" value="Trp_halogen"/>
</dbReference>
<feature type="active site" evidence="1">
    <location>
        <position position="77"/>
    </location>
</feature>
<dbReference type="EMBL" id="CP026604">
    <property type="protein sequence ID" value="AWB67969.1"/>
    <property type="molecule type" value="Genomic_DNA"/>
</dbReference>
<feature type="binding site" evidence="2">
    <location>
        <begin position="11"/>
        <end position="14"/>
    </location>
    <ligand>
        <name>FAD</name>
        <dbReference type="ChEBI" id="CHEBI:57692"/>
    </ligand>
</feature>
<evidence type="ECO:0000256" key="1">
    <source>
        <dbReference type="PIRSR" id="PIRSR011396-1"/>
    </source>
</evidence>
<dbReference type="GO" id="GO:0004497">
    <property type="term" value="F:monooxygenase activity"/>
    <property type="evidence" value="ECO:0007669"/>
    <property type="project" value="InterPro"/>
</dbReference>
<evidence type="ECO:0000256" key="2">
    <source>
        <dbReference type="PIRSR" id="PIRSR011396-2"/>
    </source>
</evidence>
<dbReference type="PANTHER" id="PTHR43747">
    <property type="entry name" value="FAD-BINDING PROTEIN"/>
    <property type="match status" value="1"/>
</dbReference>
<dbReference type="GO" id="GO:0000166">
    <property type="term" value="F:nucleotide binding"/>
    <property type="evidence" value="ECO:0007669"/>
    <property type="project" value="UniProtKB-KW"/>
</dbReference>
<dbReference type="RefSeq" id="WP_108604034.1">
    <property type="nucleotide sequence ID" value="NZ_CP026604.1"/>
</dbReference>
<dbReference type="InterPro" id="IPR050816">
    <property type="entry name" value="Flavin-dep_Halogenase_NPB"/>
</dbReference>
<dbReference type="AlphaFoldDB" id="A0A2S0VUT1"/>
<name>A0A2S0VUT1_9ALTE</name>
<evidence type="ECO:0000313" key="3">
    <source>
        <dbReference type="EMBL" id="AWB67969.1"/>
    </source>
</evidence>
<feature type="binding site" evidence="2">
    <location>
        <position position="195"/>
    </location>
    <ligand>
        <name>FAD</name>
        <dbReference type="ChEBI" id="CHEBI:57692"/>
    </ligand>
</feature>
<dbReference type="InterPro" id="IPR006905">
    <property type="entry name" value="Flavin_halogenase"/>
</dbReference>
<dbReference type="Proteomes" id="UP000244441">
    <property type="component" value="Chromosome"/>
</dbReference>
<dbReference type="PIRSF" id="PIRSF011396">
    <property type="entry name" value="Trp_halogenase"/>
    <property type="match status" value="1"/>
</dbReference>
<protein>
    <submittedName>
        <fullName evidence="3">Tryptophan 7-halogenase</fullName>
    </submittedName>
</protein>
<accession>A0A2S0VUT1</accession>
<organism evidence="3 4">
    <name type="scientific">Saccharobesus litoralis</name>
    <dbReference type="NCBI Taxonomy" id="2172099"/>
    <lineage>
        <taxon>Bacteria</taxon>
        <taxon>Pseudomonadati</taxon>
        <taxon>Pseudomonadota</taxon>
        <taxon>Gammaproteobacteria</taxon>
        <taxon>Alteromonadales</taxon>
        <taxon>Alteromonadaceae</taxon>
        <taxon>Saccharobesus</taxon>
    </lineage>
</organism>
<feature type="binding site" evidence="2">
    <location>
        <position position="343"/>
    </location>
    <ligand>
        <name>FAD</name>
        <dbReference type="ChEBI" id="CHEBI:57692"/>
    </ligand>
</feature>
<dbReference type="PANTHER" id="PTHR43747:SF4">
    <property type="entry name" value="FLAVIN-DEPENDENT TRYPTOPHAN HALOGENASE"/>
    <property type="match status" value="1"/>
</dbReference>
<feature type="binding site" evidence="2">
    <location>
        <position position="77"/>
    </location>
    <ligand>
        <name>7-chloro-L-tryptophan</name>
        <dbReference type="ChEBI" id="CHEBI:58713"/>
    </ligand>
</feature>
<keyword evidence="2" id="KW-0274">FAD</keyword>
<dbReference type="KEGG" id="cate:C2869_16750"/>
<feature type="binding site" evidence="2">
    <location>
        <position position="352"/>
    </location>
    <ligand>
        <name>L-tryptophan</name>
        <dbReference type="ChEBI" id="CHEBI:57912"/>
    </ligand>
</feature>
<dbReference type="Pfam" id="PF04820">
    <property type="entry name" value="Trp_halogenase"/>
    <property type="match status" value="1"/>
</dbReference>
<keyword evidence="2" id="KW-0285">Flavoprotein</keyword>
<dbReference type="SUPFAM" id="SSF51905">
    <property type="entry name" value="FAD/NAD(P)-binding domain"/>
    <property type="match status" value="1"/>
</dbReference>
<keyword evidence="2" id="KW-0547">Nucleotide-binding</keyword>
<dbReference type="InterPro" id="IPR036188">
    <property type="entry name" value="FAD/NAD-bd_sf"/>
</dbReference>
<evidence type="ECO:0000313" key="4">
    <source>
        <dbReference type="Proteomes" id="UP000244441"/>
    </source>
</evidence>
<keyword evidence="4" id="KW-1185">Reference proteome</keyword>
<sequence length="503" mass="56345">MNKTTIAIIGGGTAGWMTAAILAKGLPQAQYNITLVESPDIPTVGVGEATIPPIIQLCKYLEVEEKALLEAVEGTYKYGIHFENWSQIGHSYMHAFGKTGTEFYHDDKPVSFEKMWLQHAAQLGLKSFTAFSPTATAAYNNKYSDAIPAPENANPKFYYPLSHLFHAYQFDAGLLANWLKEYAVPLGVNFISATVNDISQHSNGNIACVHLDNGEKISSDYFVDCSGAKGLLSKQTLNGEFIDWSAYLPCDSAWAVQTKPTTLPFPYTKSIAQSSGWRWQIPLRQRNGNGYVYSSQFIDDQQAKNELEQALKGQEQLTEPKQIKFNTGCLKQAWHKNVIALGLSAGFMEPLESTSIHLIHKYAIELKNAFIYGKNMQQEADMFNSKYLEDTHAILDFLTLHYHCTQRSDSAFWRHCSNMPIPESLADKLQQFTNTGWIDLPQGALFSYSSWLQVLMGQGYLSSYEQFKQNDISEHSARQFFTNVHAALNNEVAKLPAHSLALL</sequence>
<reference evidence="3 4" key="1">
    <citation type="submission" date="2018-01" db="EMBL/GenBank/DDBJ databases">
        <title>Genome sequence of a Cantenovulum-like bacteria.</title>
        <authorList>
            <person name="Tan W.R."/>
            <person name="Lau N.-S."/>
            <person name="Go F."/>
            <person name="Amirul A.-A.A."/>
        </authorList>
    </citation>
    <scope>NUCLEOTIDE SEQUENCE [LARGE SCALE GENOMIC DNA]</scope>
    <source>
        <strain evidence="3 4">CCB-QB4</strain>
    </source>
</reference>
<proteinExistence type="predicted"/>
<dbReference type="OrthoDB" id="7178350at2"/>
<feature type="binding site" evidence="2">
    <location>
        <position position="356"/>
    </location>
    <ligand>
        <name>FAD</name>
        <dbReference type="ChEBI" id="CHEBI:57692"/>
    </ligand>
</feature>
<dbReference type="Gene3D" id="3.50.50.60">
    <property type="entry name" value="FAD/NAD(P)-binding domain"/>
    <property type="match status" value="1"/>
</dbReference>
<gene>
    <name evidence="3" type="ORF">C2869_16750</name>
</gene>